<evidence type="ECO:0000256" key="2">
    <source>
        <dbReference type="ARBA" id="ARBA00008520"/>
    </source>
</evidence>
<accession>A0A2U2DIN9</accession>
<comment type="caution">
    <text evidence="5">The sequence shown here is derived from an EMBL/GenBank/DDBJ whole genome shotgun (WGS) entry which is preliminary data.</text>
</comment>
<name>A0A2U2DIN9_9HYPH</name>
<comment type="subcellular location">
    <subcellularLocation>
        <location evidence="1">Periplasm</location>
    </subcellularLocation>
</comment>
<keyword evidence="6" id="KW-1185">Reference proteome</keyword>
<evidence type="ECO:0000313" key="5">
    <source>
        <dbReference type="EMBL" id="PWE53176.1"/>
    </source>
</evidence>
<dbReference type="AlphaFoldDB" id="A0A2U2DIN9"/>
<sequence>MMPRRTLLKGSAALGLSGLVSAPFINRLHAQESHPLAGQKIEMNILGIAGWLPSSLGVKMSPMFADFAKEKYGYDVTFGFAEAPFADLFQKAATSLATKSQEYNIIISDSQWLGALAKPGWILKLNDIIAKNKNLQLDWYSDTVVNTYMKYPDGGEDIWGLPQEGDTKALYVRKDLVEDPKEQEAFQAKYGMKLPSTFEDYENLNAEDYEKVMEFFTRPDQGLWGAAWQYSRVYDFCTCPQLSIMWSRGGDIWDPKTGQVEGILNTEDNAKAMELYKSWLKYMPPGATNYGIAEEIDVWTQGKVATCLQWAAVGLAMITPENKDKVLVVPPPKFGKGEEAKRVYCMGGQPWVLNAYNDDAKMRVAIDFLNWWYQPETTLEYAKRGGNPTDKATLSNPDFDSINPWNRAYKFMLEPGRSRDFWHHPRYSEMLAVQQEGFTSYMTGSTESAKQALDYIACQQQQILYDDGFASAGPSDACSAASL</sequence>
<dbReference type="SUPFAM" id="SSF53850">
    <property type="entry name" value="Periplasmic binding protein-like II"/>
    <property type="match status" value="1"/>
</dbReference>
<protein>
    <submittedName>
        <fullName evidence="5">Sugar ABC transporter substrate-binding protein</fullName>
    </submittedName>
</protein>
<organism evidence="5 6">
    <name type="scientific">Metarhizobium album</name>
    <dbReference type="NCBI Taxonomy" id="2182425"/>
    <lineage>
        <taxon>Bacteria</taxon>
        <taxon>Pseudomonadati</taxon>
        <taxon>Pseudomonadota</taxon>
        <taxon>Alphaproteobacteria</taxon>
        <taxon>Hyphomicrobiales</taxon>
        <taxon>Rhizobiaceae</taxon>
        <taxon>Metarhizobium</taxon>
    </lineage>
</organism>
<dbReference type="Proteomes" id="UP000245252">
    <property type="component" value="Unassembled WGS sequence"/>
</dbReference>
<dbReference type="EMBL" id="QFBC01000018">
    <property type="protein sequence ID" value="PWE53176.1"/>
    <property type="molecule type" value="Genomic_DNA"/>
</dbReference>
<reference evidence="5 6" key="1">
    <citation type="submission" date="2018-05" db="EMBL/GenBank/DDBJ databases">
        <title>The draft genome of strain NS-104.</title>
        <authorList>
            <person name="Hang P."/>
            <person name="Jiang J."/>
        </authorList>
    </citation>
    <scope>NUCLEOTIDE SEQUENCE [LARGE SCALE GENOMIC DNA]</scope>
    <source>
        <strain evidence="5 6">NS-104</strain>
    </source>
</reference>
<keyword evidence="3" id="KW-0574">Periplasm</keyword>
<dbReference type="PROSITE" id="PS51318">
    <property type="entry name" value="TAT"/>
    <property type="match status" value="1"/>
</dbReference>
<feature type="chain" id="PRO_5015589134" evidence="4">
    <location>
        <begin position="23"/>
        <end position="483"/>
    </location>
</feature>
<evidence type="ECO:0000256" key="3">
    <source>
        <dbReference type="ARBA" id="ARBA00022764"/>
    </source>
</evidence>
<gene>
    <name evidence="5" type="ORF">DEM27_27365</name>
</gene>
<dbReference type="InterPro" id="IPR006059">
    <property type="entry name" value="SBP"/>
</dbReference>
<dbReference type="GO" id="GO:0042597">
    <property type="term" value="C:periplasmic space"/>
    <property type="evidence" value="ECO:0007669"/>
    <property type="project" value="UniProtKB-SubCell"/>
</dbReference>
<dbReference type="InterPro" id="IPR006311">
    <property type="entry name" value="TAT_signal"/>
</dbReference>
<evidence type="ECO:0000256" key="1">
    <source>
        <dbReference type="ARBA" id="ARBA00004418"/>
    </source>
</evidence>
<keyword evidence="4" id="KW-0732">Signal</keyword>
<evidence type="ECO:0000256" key="4">
    <source>
        <dbReference type="SAM" id="SignalP"/>
    </source>
</evidence>
<feature type="signal peptide" evidence="4">
    <location>
        <begin position="1"/>
        <end position="22"/>
    </location>
</feature>
<dbReference type="Pfam" id="PF01547">
    <property type="entry name" value="SBP_bac_1"/>
    <property type="match status" value="1"/>
</dbReference>
<comment type="similarity">
    <text evidence="2">Belongs to the bacterial solute-binding protein 1 family.</text>
</comment>
<dbReference type="OrthoDB" id="9812682at2"/>
<dbReference type="PANTHER" id="PTHR43649:SF12">
    <property type="entry name" value="DIACETYLCHITOBIOSE BINDING PROTEIN DASA"/>
    <property type="match status" value="1"/>
</dbReference>
<dbReference type="Gene3D" id="3.40.190.10">
    <property type="entry name" value="Periplasmic binding protein-like II"/>
    <property type="match status" value="2"/>
</dbReference>
<evidence type="ECO:0000313" key="6">
    <source>
        <dbReference type="Proteomes" id="UP000245252"/>
    </source>
</evidence>
<dbReference type="InterPro" id="IPR050490">
    <property type="entry name" value="Bact_solute-bd_prot1"/>
</dbReference>
<proteinExistence type="inferred from homology"/>
<dbReference type="PANTHER" id="PTHR43649">
    <property type="entry name" value="ARABINOSE-BINDING PROTEIN-RELATED"/>
    <property type="match status" value="1"/>
</dbReference>